<dbReference type="Proteomes" id="UP000647587">
    <property type="component" value="Unassembled WGS sequence"/>
</dbReference>
<evidence type="ECO:0000313" key="1">
    <source>
        <dbReference type="EMBL" id="GGK30610.1"/>
    </source>
</evidence>
<organism evidence="1 2">
    <name type="scientific">Deinococcus malanensis</name>
    <dbReference type="NCBI Taxonomy" id="1706855"/>
    <lineage>
        <taxon>Bacteria</taxon>
        <taxon>Thermotogati</taxon>
        <taxon>Deinococcota</taxon>
        <taxon>Deinococci</taxon>
        <taxon>Deinococcales</taxon>
        <taxon>Deinococcaceae</taxon>
        <taxon>Deinococcus</taxon>
    </lineage>
</organism>
<comment type="caution">
    <text evidence="1">The sequence shown here is derived from an EMBL/GenBank/DDBJ whole genome shotgun (WGS) entry which is preliminary data.</text>
</comment>
<protein>
    <recommendedName>
        <fullName evidence="3">N-acetyltransferase domain-containing protein</fullName>
    </recommendedName>
</protein>
<evidence type="ECO:0008006" key="3">
    <source>
        <dbReference type="Google" id="ProtNLM"/>
    </source>
</evidence>
<reference evidence="2" key="1">
    <citation type="journal article" date="2019" name="Int. J. Syst. Evol. Microbiol.">
        <title>The Global Catalogue of Microorganisms (GCM) 10K type strain sequencing project: providing services to taxonomists for standard genome sequencing and annotation.</title>
        <authorList>
            <consortium name="The Broad Institute Genomics Platform"/>
            <consortium name="The Broad Institute Genome Sequencing Center for Infectious Disease"/>
            <person name="Wu L."/>
            <person name="Ma J."/>
        </authorList>
    </citation>
    <scope>NUCLEOTIDE SEQUENCE [LARGE SCALE GENOMIC DNA]</scope>
    <source>
        <strain evidence="2">JCM 30331</strain>
    </source>
</reference>
<keyword evidence="2" id="KW-1185">Reference proteome</keyword>
<dbReference type="EMBL" id="BMPP01000010">
    <property type="protein sequence ID" value="GGK30610.1"/>
    <property type="molecule type" value="Genomic_DNA"/>
</dbReference>
<dbReference type="RefSeq" id="WP_189009233.1">
    <property type="nucleotide sequence ID" value="NZ_BMPP01000010.1"/>
</dbReference>
<evidence type="ECO:0000313" key="2">
    <source>
        <dbReference type="Proteomes" id="UP000647587"/>
    </source>
</evidence>
<accession>A0ABQ2EYD2</accession>
<proteinExistence type="predicted"/>
<name>A0ABQ2EYD2_9DEIO</name>
<sequence length="247" mass="25888">MLNAALSELLNFFSPLSALQREESGAVSLLTPGTNVLGLNATYLPDLYLPDISTTMSNRPAESLPTGVLASVTAWHAAHDLPLLLATAQSVAGAEPVTTLQIGTVTATGQADPRVVVEQMSRLHLVRWAEVLATARGTPQWGGALAQHLGRALEGNRDFVLLQAYQDGQPAGALLWRATAPGGATHLWGALTPEAGPALMEAAAQLGGGRVVASALREDPLSLQDPLPLWFSVLNRDTDYTSGGAQM</sequence>
<gene>
    <name evidence="1" type="ORF">GCM10008955_25490</name>
</gene>